<evidence type="ECO:0000256" key="6">
    <source>
        <dbReference type="SAM" id="Phobius"/>
    </source>
</evidence>
<protein>
    <recommendedName>
        <fullName evidence="7">Major facilitator superfamily (MFS) profile domain-containing protein</fullName>
    </recommendedName>
</protein>
<evidence type="ECO:0000256" key="1">
    <source>
        <dbReference type="ARBA" id="ARBA00004141"/>
    </source>
</evidence>
<dbReference type="InterPro" id="IPR005828">
    <property type="entry name" value="MFS_sugar_transport-like"/>
</dbReference>
<dbReference type="GO" id="GO:0022857">
    <property type="term" value="F:transmembrane transporter activity"/>
    <property type="evidence" value="ECO:0007669"/>
    <property type="project" value="InterPro"/>
</dbReference>
<dbReference type="Gene3D" id="1.20.1250.20">
    <property type="entry name" value="MFS general substrate transporter like domains"/>
    <property type="match status" value="1"/>
</dbReference>
<evidence type="ECO:0000313" key="8">
    <source>
        <dbReference type="EMBL" id="CEM36248.1"/>
    </source>
</evidence>
<dbReference type="Pfam" id="PF00083">
    <property type="entry name" value="Sugar_tr"/>
    <property type="match status" value="1"/>
</dbReference>
<proteinExistence type="predicted"/>
<dbReference type="STRING" id="1169540.A0A0G4GYY3"/>
<evidence type="ECO:0000256" key="3">
    <source>
        <dbReference type="ARBA" id="ARBA00022692"/>
    </source>
</evidence>
<keyword evidence="5 6" id="KW-0472">Membrane</keyword>
<dbReference type="Proteomes" id="UP000041254">
    <property type="component" value="Unassembled WGS sequence"/>
</dbReference>
<name>A0A0G4GYY3_VITBC</name>
<keyword evidence="3 6" id="KW-0812">Transmembrane</keyword>
<dbReference type="InterPro" id="IPR050814">
    <property type="entry name" value="Myo-inositol_Transporter"/>
</dbReference>
<feature type="transmembrane region" description="Helical" evidence="6">
    <location>
        <begin position="26"/>
        <end position="48"/>
    </location>
</feature>
<dbReference type="PROSITE" id="PS50850">
    <property type="entry name" value="MFS"/>
    <property type="match status" value="1"/>
</dbReference>
<dbReference type="PhylomeDB" id="A0A0G4GYY3"/>
<evidence type="ECO:0000256" key="5">
    <source>
        <dbReference type="ARBA" id="ARBA00023136"/>
    </source>
</evidence>
<feature type="transmembrane region" description="Helical" evidence="6">
    <location>
        <begin position="131"/>
        <end position="149"/>
    </location>
</feature>
<dbReference type="VEuPathDB" id="CryptoDB:Vbra_22414"/>
<gene>
    <name evidence="8" type="ORF">Vbra_22414</name>
</gene>
<accession>A0A0G4GYY3</accession>
<keyword evidence="4 6" id="KW-1133">Transmembrane helix</keyword>
<reference evidence="8 9" key="1">
    <citation type="submission" date="2014-11" db="EMBL/GenBank/DDBJ databases">
        <authorList>
            <person name="Zhu J."/>
            <person name="Qi W."/>
            <person name="Song R."/>
        </authorList>
    </citation>
    <scope>NUCLEOTIDE SEQUENCE [LARGE SCALE GENOMIC DNA]</scope>
</reference>
<feature type="transmembrane region" description="Helical" evidence="6">
    <location>
        <begin position="99"/>
        <end position="119"/>
    </location>
</feature>
<keyword evidence="2" id="KW-0813">Transport</keyword>
<dbReference type="OrthoDB" id="6339427at2759"/>
<evidence type="ECO:0000256" key="4">
    <source>
        <dbReference type="ARBA" id="ARBA00022989"/>
    </source>
</evidence>
<dbReference type="EMBL" id="CDMY01000884">
    <property type="protein sequence ID" value="CEM36248.1"/>
    <property type="molecule type" value="Genomic_DNA"/>
</dbReference>
<dbReference type="SUPFAM" id="SSF103473">
    <property type="entry name" value="MFS general substrate transporter"/>
    <property type="match status" value="1"/>
</dbReference>
<organism evidence="8 9">
    <name type="scientific">Vitrella brassicaformis (strain CCMP3155)</name>
    <dbReference type="NCBI Taxonomy" id="1169540"/>
    <lineage>
        <taxon>Eukaryota</taxon>
        <taxon>Sar</taxon>
        <taxon>Alveolata</taxon>
        <taxon>Colpodellida</taxon>
        <taxon>Vitrellaceae</taxon>
        <taxon>Vitrella</taxon>
    </lineage>
</organism>
<feature type="domain" description="Major facilitator superfamily (MFS) profile" evidence="7">
    <location>
        <begin position="1"/>
        <end position="153"/>
    </location>
</feature>
<dbReference type="InterPro" id="IPR036259">
    <property type="entry name" value="MFS_trans_sf"/>
</dbReference>
<dbReference type="InterPro" id="IPR020846">
    <property type="entry name" value="MFS_dom"/>
</dbReference>
<dbReference type="InParanoid" id="A0A0G4GYY3"/>
<evidence type="ECO:0000256" key="2">
    <source>
        <dbReference type="ARBA" id="ARBA00022448"/>
    </source>
</evidence>
<evidence type="ECO:0000259" key="7">
    <source>
        <dbReference type="PROSITE" id="PS50850"/>
    </source>
</evidence>
<evidence type="ECO:0000313" key="9">
    <source>
        <dbReference type="Proteomes" id="UP000041254"/>
    </source>
</evidence>
<sequence>MAAGKVVAVCIAMALCDIIGRRPLLLFSLFMMTVSYGHLGVTPYFLTLKEYRSEKRAMPFRYFALVAFILLCSAFSLGMGPMENVVGAEVLPLKLRAKGNAVLTLLNRVTVALLTFYFLSLKEAIGFSTTMYIFAGVCLAGVLWVHLFVPETANYLLEEGQYLARRQSTQTFRQLSRSLTGLSRTLTILSGAGGGGASPR</sequence>
<dbReference type="AlphaFoldDB" id="A0A0G4GYY3"/>
<feature type="transmembrane region" description="Helical" evidence="6">
    <location>
        <begin position="60"/>
        <end position="79"/>
    </location>
</feature>
<dbReference type="PANTHER" id="PTHR48020">
    <property type="entry name" value="PROTON MYO-INOSITOL COTRANSPORTER"/>
    <property type="match status" value="1"/>
</dbReference>
<dbReference type="PANTHER" id="PTHR48020:SF12">
    <property type="entry name" value="PROTON MYO-INOSITOL COTRANSPORTER"/>
    <property type="match status" value="1"/>
</dbReference>
<comment type="subcellular location">
    <subcellularLocation>
        <location evidence="1">Membrane</location>
        <topology evidence="1">Multi-pass membrane protein</topology>
    </subcellularLocation>
</comment>
<keyword evidence="9" id="KW-1185">Reference proteome</keyword>
<dbReference type="GO" id="GO:0016020">
    <property type="term" value="C:membrane"/>
    <property type="evidence" value="ECO:0007669"/>
    <property type="project" value="UniProtKB-SubCell"/>
</dbReference>